<reference evidence="1" key="1">
    <citation type="submission" date="2018-09" db="EMBL/GenBank/DDBJ databases">
        <title>A genomic encyclopedia of anaerobic methanotrophic archaea.</title>
        <authorList>
            <person name="Skennerton C.T."/>
            <person name="Chadwick G.L."/>
            <person name="Laso-Perez R."/>
            <person name="Leu A.O."/>
            <person name="Speth D.R."/>
            <person name="Yu H."/>
            <person name="Morgan-Lang C."/>
            <person name="Hatzenpichler R."/>
            <person name="Goudeau D."/>
            <person name="Malmstrom R."/>
            <person name="Woyke T."/>
            <person name="Hallam S."/>
            <person name="Tyson G.W."/>
            <person name="Wegener G."/>
            <person name="Boetius A."/>
            <person name="Orphan V.J."/>
        </authorList>
    </citation>
    <scope>NUCLEOTIDE SEQUENCE</scope>
    <source>
        <strain evidence="1">CONS3730D10UFb2</strain>
    </source>
</reference>
<dbReference type="EMBL" id="QYBA01000085">
    <property type="protein sequence ID" value="TKY92026.1"/>
    <property type="molecule type" value="Genomic_DNA"/>
</dbReference>
<dbReference type="Proteomes" id="UP000315423">
    <property type="component" value="Unassembled WGS sequence"/>
</dbReference>
<evidence type="ECO:0000313" key="1">
    <source>
        <dbReference type="EMBL" id="TKY92026.1"/>
    </source>
</evidence>
<accession>A0AC61SBN8</accession>
<sequence>MKIRLEIIHDNGSSKEIEINGLPTSESILNLVTQLMNEYNSALNVSLSQSGTTQTQQTPRTIQTQSKQKYNQPQKIEKPNTSETRLFKIAKEDYSRLKNESLTIKERLELFLNYEYKDQWFTSLEVKKDYDRVYGEIYISTVSTYLSRLYREGKLERLGNRNQRKYRVMEESEPEEYSLYPVSIPHTAL</sequence>
<gene>
    <name evidence="1" type="ORF">C5S46_02775</name>
</gene>
<proteinExistence type="predicted"/>
<name>A0AC61SBN8_9EURY</name>
<comment type="caution">
    <text evidence="1">The sequence shown here is derived from an EMBL/GenBank/DDBJ whole genome shotgun (WGS) entry which is preliminary data.</text>
</comment>
<organism evidence="1 2">
    <name type="scientific">Candidatus Methanomarinus sp</name>
    <dbReference type="NCBI Taxonomy" id="3386244"/>
    <lineage>
        <taxon>Archaea</taxon>
        <taxon>Methanobacteriati</taxon>
        <taxon>Methanobacteriota</taxon>
        <taxon>Stenosarchaea group</taxon>
        <taxon>Methanomicrobia</taxon>
        <taxon>Methanosarcinales</taxon>
        <taxon>ANME-2 cluster</taxon>
        <taxon>Candidatus Methanocomedenaceae</taxon>
        <taxon>Candidatus Methanomarinus</taxon>
    </lineage>
</organism>
<evidence type="ECO:0000313" key="2">
    <source>
        <dbReference type="Proteomes" id="UP000315423"/>
    </source>
</evidence>
<protein>
    <submittedName>
        <fullName evidence="1">Uncharacterized protein</fullName>
    </submittedName>
</protein>